<reference evidence="5" key="1">
    <citation type="submission" date="2020-05" db="EMBL/GenBank/DDBJ databases">
        <authorList>
            <person name="Chiriac C."/>
            <person name="Salcher M."/>
            <person name="Ghai R."/>
            <person name="Kavagutti S V."/>
        </authorList>
    </citation>
    <scope>NUCLEOTIDE SEQUENCE</scope>
</reference>
<sequence length="145" mass="16218">MPFDSTEVRAAYENFIRVGDSGDWSAWADLHTVNGTWVEHSLGTFVGREAIRTAIIDVMASAPRSMYFPVEFAMFEGDRIVYYPWQCLPDPAGGDEVYRFGCVTILTYGGDGQFSYQEDVYNPAEGNAVFRRWIKAGGVMPRPPG</sequence>
<dbReference type="InterPro" id="IPR037401">
    <property type="entry name" value="SnoaL-like"/>
</dbReference>
<evidence type="ECO:0000259" key="1">
    <source>
        <dbReference type="Pfam" id="PF12680"/>
    </source>
</evidence>
<accession>A0A6J7QKY1</accession>
<name>A0A6J7QKY1_9ZZZZ</name>
<dbReference type="EMBL" id="CAFBMH010000072">
    <property type="protein sequence ID" value="CAB4916453.1"/>
    <property type="molecule type" value="Genomic_DNA"/>
</dbReference>
<gene>
    <name evidence="2" type="ORF">UFOPK2754_02190</name>
    <name evidence="3" type="ORF">UFOPK3139_02320</name>
    <name evidence="4" type="ORF">UFOPK3543_01844</name>
    <name evidence="5" type="ORF">UFOPK3967_02448</name>
</gene>
<evidence type="ECO:0000313" key="4">
    <source>
        <dbReference type="EMBL" id="CAB4916453.1"/>
    </source>
</evidence>
<feature type="domain" description="SnoaL-like" evidence="1">
    <location>
        <begin position="13"/>
        <end position="112"/>
    </location>
</feature>
<dbReference type="Gene3D" id="3.10.450.50">
    <property type="match status" value="1"/>
</dbReference>
<dbReference type="EMBL" id="CAEZYR010000091">
    <property type="protein sequence ID" value="CAB4757498.1"/>
    <property type="molecule type" value="Genomic_DNA"/>
</dbReference>
<proteinExistence type="predicted"/>
<dbReference type="AlphaFoldDB" id="A0A6J7QKY1"/>
<evidence type="ECO:0000313" key="2">
    <source>
        <dbReference type="EMBL" id="CAB4757498.1"/>
    </source>
</evidence>
<dbReference type="InterPro" id="IPR032710">
    <property type="entry name" value="NTF2-like_dom_sf"/>
</dbReference>
<dbReference type="EMBL" id="CAFBOS010000188">
    <property type="protein sequence ID" value="CAB5015092.1"/>
    <property type="molecule type" value="Genomic_DNA"/>
</dbReference>
<evidence type="ECO:0000313" key="5">
    <source>
        <dbReference type="EMBL" id="CAB5015092.1"/>
    </source>
</evidence>
<evidence type="ECO:0000313" key="3">
    <source>
        <dbReference type="EMBL" id="CAB4835129.1"/>
    </source>
</evidence>
<dbReference type="SUPFAM" id="SSF54427">
    <property type="entry name" value="NTF2-like"/>
    <property type="match status" value="1"/>
</dbReference>
<organism evidence="5">
    <name type="scientific">freshwater metagenome</name>
    <dbReference type="NCBI Taxonomy" id="449393"/>
    <lineage>
        <taxon>unclassified sequences</taxon>
        <taxon>metagenomes</taxon>
        <taxon>ecological metagenomes</taxon>
    </lineage>
</organism>
<protein>
    <submittedName>
        <fullName evidence="5">Unannotated protein</fullName>
    </submittedName>
</protein>
<dbReference type="Pfam" id="PF12680">
    <property type="entry name" value="SnoaL_2"/>
    <property type="match status" value="1"/>
</dbReference>
<dbReference type="EMBL" id="CAFABA010000114">
    <property type="protein sequence ID" value="CAB4835129.1"/>
    <property type="molecule type" value="Genomic_DNA"/>
</dbReference>